<evidence type="ECO:0000256" key="1">
    <source>
        <dbReference type="SAM" id="SignalP"/>
    </source>
</evidence>
<name>A0AAJ0HLM1_9PEZI</name>
<evidence type="ECO:0000313" key="2">
    <source>
        <dbReference type="EMBL" id="KAK3357165.1"/>
    </source>
</evidence>
<comment type="caution">
    <text evidence="2">The sequence shown here is derived from an EMBL/GenBank/DDBJ whole genome shotgun (WGS) entry which is preliminary data.</text>
</comment>
<dbReference type="AlphaFoldDB" id="A0AAJ0HLM1"/>
<evidence type="ECO:0000313" key="3">
    <source>
        <dbReference type="Proteomes" id="UP001275084"/>
    </source>
</evidence>
<accession>A0AAJ0HLM1</accession>
<feature type="chain" id="PRO_5042510506" evidence="1">
    <location>
        <begin position="22"/>
        <end position="124"/>
    </location>
</feature>
<dbReference type="EMBL" id="JAUIQD010000003">
    <property type="protein sequence ID" value="KAK3357165.1"/>
    <property type="molecule type" value="Genomic_DNA"/>
</dbReference>
<keyword evidence="3" id="KW-1185">Reference proteome</keyword>
<reference evidence="2" key="1">
    <citation type="journal article" date="2023" name="Mol. Phylogenet. Evol.">
        <title>Genome-scale phylogeny and comparative genomics of the fungal order Sordariales.</title>
        <authorList>
            <person name="Hensen N."/>
            <person name="Bonometti L."/>
            <person name="Westerberg I."/>
            <person name="Brannstrom I.O."/>
            <person name="Guillou S."/>
            <person name="Cros-Aarteil S."/>
            <person name="Calhoun S."/>
            <person name="Haridas S."/>
            <person name="Kuo A."/>
            <person name="Mondo S."/>
            <person name="Pangilinan J."/>
            <person name="Riley R."/>
            <person name="LaButti K."/>
            <person name="Andreopoulos B."/>
            <person name="Lipzen A."/>
            <person name="Chen C."/>
            <person name="Yan M."/>
            <person name="Daum C."/>
            <person name="Ng V."/>
            <person name="Clum A."/>
            <person name="Steindorff A."/>
            <person name="Ohm R.A."/>
            <person name="Martin F."/>
            <person name="Silar P."/>
            <person name="Natvig D.O."/>
            <person name="Lalanne C."/>
            <person name="Gautier V."/>
            <person name="Ament-Velasquez S.L."/>
            <person name="Kruys A."/>
            <person name="Hutchinson M.I."/>
            <person name="Powell A.J."/>
            <person name="Barry K."/>
            <person name="Miller A.N."/>
            <person name="Grigoriev I.V."/>
            <person name="Debuchy R."/>
            <person name="Gladieux P."/>
            <person name="Hiltunen Thoren M."/>
            <person name="Johannesson H."/>
        </authorList>
    </citation>
    <scope>NUCLEOTIDE SEQUENCE</scope>
    <source>
        <strain evidence="2">CBS 955.72</strain>
    </source>
</reference>
<gene>
    <name evidence="2" type="ORF">B0T25DRAFT_516655</name>
</gene>
<protein>
    <submittedName>
        <fullName evidence="2">Uncharacterized protein</fullName>
    </submittedName>
</protein>
<feature type="signal peptide" evidence="1">
    <location>
        <begin position="1"/>
        <end position="21"/>
    </location>
</feature>
<reference evidence="2" key="2">
    <citation type="submission" date="2023-06" db="EMBL/GenBank/DDBJ databases">
        <authorList>
            <consortium name="Lawrence Berkeley National Laboratory"/>
            <person name="Haridas S."/>
            <person name="Hensen N."/>
            <person name="Bonometti L."/>
            <person name="Westerberg I."/>
            <person name="Brannstrom I.O."/>
            <person name="Guillou S."/>
            <person name="Cros-Aarteil S."/>
            <person name="Calhoun S."/>
            <person name="Kuo A."/>
            <person name="Mondo S."/>
            <person name="Pangilinan J."/>
            <person name="Riley R."/>
            <person name="Labutti K."/>
            <person name="Andreopoulos B."/>
            <person name="Lipzen A."/>
            <person name="Chen C."/>
            <person name="Yanf M."/>
            <person name="Daum C."/>
            <person name="Ng V."/>
            <person name="Clum A."/>
            <person name="Steindorff A."/>
            <person name="Ohm R."/>
            <person name="Martin F."/>
            <person name="Silar P."/>
            <person name="Natvig D."/>
            <person name="Lalanne C."/>
            <person name="Gautier V."/>
            <person name="Ament-Velasquez S.L."/>
            <person name="Kruys A."/>
            <person name="Hutchinson M.I."/>
            <person name="Powell A.J."/>
            <person name="Barry K."/>
            <person name="Miller A.N."/>
            <person name="Grigoriev I.V."/>
            <person name="Debuchy R."/>
            <person name="Gladieux P."/>
            <person name="Thoren M.H."/>
            <person name="Johannesson H."/>
        </authorList>
    </citation>
    <scope>NUCLEOTIDE SEQUENCE</scope>
    <source>
        <strain evidence="2">CBS 955.72</strain>
    </source>
</reference>
<organism evidence="2 3">
    <name type="scientific">Lasiosphaeria hispida</name>
    <dbReference type="NCBI Taxonomy" id="260671"/>
    <lineage>
        <taxon>Eukaryota</taxon>
        <taxon>Fungi</taxon>
        <taxon>Dikarya</taxon>
        <taxon>Ascomycota</taxon>
        <taxon>Pezizomycotina</taxon>
        <taxon>Sordariomycetes</taxon>
        <taxon>Sordariomycetidae</taxon>
        <taxon>Sordariales</taxon>
        <taxon>Lasiosphaeriaceae</taxon>
        <taxon>Lasiosphaeria</taxon>
    </lineage>
</organism>
<proteinExistence type="predicted"/>
<keyword evidence="1" id="KW-0732">Signal</keyword>
<sequence>MLLATLRYATITAATTALGVAAVPLEDLTVTTQIEQQVPIKGTQMSIICTENCVQNMKECFACYGGRLAIGICNQAPTFALPCHARFQPTCFYKIKDCVYGYPLPPYVGEWSPPSKEQDGHTSA</sequence>
<dbReference type="Proteomes" id="UP001275084">
    <property type="component" value="Unassembled WGS sequence"/>
</dbReference>